<sequence>MPNIALLNNIEHKDLRIIHGHRPGLGSEVAWVPTFADEFRSLQAHYPIIFRQLDDGANYEAIALLGFQQDENLFLEGDRWDAPLVPWLHERLPFYIGRNGDELMIQVDLDHPRVSTTEGEPVFKPHGGNTDLLEKMSQTLSNIHNGVQANAGFLEALKRYELLDAFVLDIEFDNGEKARMSGFFTIHEERLGALDGAAIAELHAAGHLAPIYFALASLSHFRDLIDRKNRRNARDGAGR</sequence>
<accession>A0A1S2N4G7</accession>
<evidence type="ECO:0000313" key="2">
    <source>
        <dbReference type="Proteomes" id="UP000180246"/>
    </source>
</evidence>
<dbReference type="InterPro" id="IPR010836">
    <property type="entry name" value="SapC"/>
</dbReference>
<gene>
    <name evidence="1" type="ORF">LO55_1291</name>
</gene>
<name>A0A1S2N4G7_9BURK</name>
<proteinExistence type="predicted"/>
<dbReference type="RefSeq" id="WP_071360854.1">
    <property type="nucleotide sequence ID" value="NZ_DIGR01000001.1"/>
</dbReference>
<evidence type="ECO:0000313" key="1">
    <source>
        <dbReference type="EMBL" id="OIJ39971.1"/>
    </source>
</evidence>
<dbReference type="EMBL" id="JRYB01000001">
    <property type="protein sequence ID" value="OIJ39971.1"/>
    <property type="molecule type" value="Genomic_DNA"/>
</dbReference>
<dbReference type="AlphaFoldDB" id="A0A1S2N4G7"/>
<dbReference type="Proteomes" id="UP000180246">
    <property type="component" value="Unassembled WGS sequence"/>
</dbReference>
<organism evidence="1 2">
    <name type="scientific">Massilia timonae</name>
    <dbReference type="NCBI Taxonomy" id="47229"/>
    <lineage>
        <taxon>Bacteria</taxon>
        <taxon>Pseudomonadati</taxon>
        <taxon>Pseudomonadota</taxon>
        <taxon>Betaproteobacteria</taxon>
        <taxon>Burkholderiales</taxon>
        <taxon>Oxalobacteraceae</taxon>
        <taxon>Telluria group</taxon>
        <taxon>Massilia</taxon>
    </lineage>
</organism>
<protein>
    <submittedName>
        <fullName evidence="1">SapC family protein</fullName>
    </submittedName>
</protein>
<dbReference type="Pfam" id="PF07277">
    <property type="entry name" value="SapC"/>
    <property type="match status" value="1"/>
</dbReference>
<comment type="caution">
    <text evidence="1">The sequence shown here is derived from an EMBL/GenBank/DDBJ whole genome shotgun (WGS) entry which is preliminary data.</text>
</comment>
<reference evidence="1 2" key="1">
    <citation type="submission" date="2014-10" db="EMBL/GenBank/DDBJ databases">
        <authorList>
            <person name="Seo M.-J."/>
            <person name="Seok Y.J."/>
            <person name="Cha I.-T."/>
        </authorList>
    </citation>
    <scope>NUCLEOTIDE SEQUENCE [LARGE SCALE GENOMIC DNA]</scope>
    <source>
        <strain evidence="1 2">NEU</strain>
    </source>
</reference>